<gene>
    <name evidence="2" type="ORF">SAMN06265370_10293</name>
</gene>
<dbReference type="Pfam" id="PF14305">
    <property type="entry name" value="ATPgrasp_TupA"/>
    <property type="match status" value="1"/>
</dbReference>
<feature type="region of interest" description="Disordered" evidence="1">
    <location>
        <begin position="253"/>
        <end position="272"/>
    </location>
</feature>
<sequence>MFPDELRKFVLRRWGGRSGLQDRLASASSPHPELRHLAQSLLQDGRIRFNNGSRAEGMACVSAAVKLDPSVICEPWDLLPLLEAEGRSNFRERLDARLRAWYHLPDRRVHAAVSLLSKKPEMRAWIGDLGLPLPKLYAGPVALGALDWGSLPPDVVIKPVNGANSDGLVVSKGGIDVMRGQPALPDLQEYVSQLYSKIFKSPPQVLVEELLVDVHAEKDQTLQIPRDFKVFTVAGHAGFTRVFDRNDPSGKRSLASYDRDGRRLPPSREGWREAPKGVVLPEGYSDLIKMAELISQKLPWLLRLDFYLTDRGPVFGEFTTYPGAGRGLTPFSDRTLLQMWELWPD</sequence>
<evidence type="ECO:0000313" key="2">
    <source>
        <dbReference type="EMBL" id="SNR33122.1"/>
    </source>
</evidence>
<dbReference type="SUPFAM" id="SSF56059">
    <property type="entry name" value="Glutathione synthetase ATP-binding domain-like"/>
    <property type="match status" value="1"/>
</dbReference>
<dbReference type="Proteomes" id="UP000198417">
    <property type="component" value="Unassembled WGS sequence"/>
</dbReference>
<organism evidence="2 3">
    <name type="scientific">Puniceibacterium sediminis</name>
    <dbReference type="NCBI Taxonomy" id="1608407"/>
    <lineage>
        <taxon>Bacteria</taxon>
        <taxon>Pseudomonadati</taxon>
        <taxon>Pseudomonadota</taxon>
        <taxon>Alphaproteobacteria</taxon>
        <taxon>Rhodobacterales</taxon>
        <taxon>Paracoccaceae</taxon>
        <taxon>Puniceibacterium</taxon>
    </lineage>
</organism>
<protein>
    <submittedName>
        <fullName evidence="2">TupA-like ATPgrasp</fullName>
    </submittedName>
</protein>
<evidence type="ECO:0000256" key="1">
    <source>
        <dbReference type="SAM" id="MobiDB-lite"/>
    </source>
</evidence>
<dbReference type="OrthoDB" id="9791827at2"/>
<dbReference type="RefSeq" id="WP_089269073.1">
    <property type="nucleotide sequence ID" value="NZ_FZNN01000002.1"/>
</dbReference>
<evidence type="ECO:0000313" key="3">
    <source>
        <dbReference type="Proteomes" id="UP000198417"/>
    </source>
</evidence>
<dbReference type="AlphaFoldDB" id="A0A238VFF4"/>
<dbReference type="InterPro" id="IPR029465">
    <property type="entry name" value="ATPgrasp_TupA"/>
</dbReference>
<proteinExistence type="predicted"/>
<keyword evidence="3" id="KW-1185">Reference proteome</keyword>
<name>A0A238VFF4_9RHOB</name>
<dbReference type="EMBL" id="FZNN01000002">
    <property type="protein sequence ID" value="SNR33122.1"/>
    <property type="molecule type" value="Genomic_DNA"/>
</dbReference>
<accession>A0A238VFF4</accession>
<reference evidence="2 3" key="1">
    <citation type="submission" date="2017-06" db="EMBL/GenBank/DDBJ databases">
        <authorList>
            <person name="Kim H.J."/>
            <person name="Triplett B.A."/>
        </authorList>
    </citation>
    <scope>NUCLEOTIDE SEQUENCE [LARGE SCALE GENOMIC DNA]</scope>
    <source>
        <strain evidence="2 3">DSM 29052</strain>
    </source>
</reference>